<keyword evidence="2" id="KW-1185">Reference proteome</keyword>
<dbReference type="EMBL" id="JACOFX010000041">
    <property type="protein sequence ID" value="MBC3911568.1"/>
    <property type="molecule type" value="Genomic_DNA"/>
</dbReference>
<evidence type="ECO:0000313" key="2">
    <source>
        <dbReference type="Proteomes" id="UP000646911"/>
    </source>
</evidence>
<dbReference type="RefSeq" id="WP_186957272.1">
    <property type="nucleotide sequence ID" value="NZ_JACOFX010000041.1"/>
</dbReference>
<name>A0ABR6ZIL8_9BURK</name>
<gene>
    <name evidence="1" type="ORF">H8L47_28795</name>
</gene>
<accession>A0ABR6ZIL8</accession>
<sequence>MSTDQDMRMRLMYVIRPKDELISVMKNILHPEDLVNLSRPFIVMTEEHPFEPYFEGYQPGIIKACKEEYLMYESKFKWLWTAEFRNAIGIGVGNTIDAFVEKKDLRDFFDRWWQIERAGDYIEIGPKWLLPSESD</sequence>
<evidence type="ECO:0000313" key="1">
    <source>
        <dbReference type="EMBL" id="MBC3911568.1"/>
    </source>
</evidence>
<organism evidence="1 2">
    <name type="scientific">Undibacterium umbellatum</name>
    <dbReference type="NCBI Taxonomy" id="2762300"/>
    <lineage>
        <taxon>Bacteria</taxon>
        <taxon>Pseudomonadati</taxon>
        <taxon>Pseudomonadota</taxon>
        <taxon>Betaproteobacteria</taxon>
        <taxon>Burkholderiales</taxon>
        <taxon>Oxalobacteraceae</taxon>
        <taxon>Undibacterium</taxon>
    </lineage>
</organism>
<comment type="caution">
    <text evidence="1">The sequence shown here is derived from an EMBL/GenBank/DDBJ whole genome shotgun (WGS) entry which is preliminary data.</text>
</comment>
<dbReference type="Proteomes" id="UP000646911">
    <property type="component" value="Unassembled WGS sequence"/>
</dbReference>
<proteinExistence type="predicted"/>
<reference evidence="1 2" key="1">
    <citation type="submission" date="2020-08" db="EMBL/GenBank/DDBJ databases">
        <title>Novel species isolated from subtropical streams in China.</title>
        <authorList>
            <person name="Lu H."/>
        </authorList>
    </citation>
    <scope>NUCLEOTIDE SEQUENCE [LARGE SCALE GENOMIC DNA]</scope>
    <source>
        <strain evidence="1 2">NL8W</strain>
    </source>
</reference>
<protein>
    <submittedName>
        <fullName evidence="1">Uncharacterized protein</fullName>
    </submittedName>
</protein>